<dbReference type="Proteomes" id="UP000728032">
    <property type="component" value="Unassembled WGS sequence"/>
</dbReference>
<evidence type="ECO:0000256" key="2">
    <source>
        <dbReference type="ARBA" id="ARBA00041108"/>
    </source>
</evidence>
<dbReference type="Pfam" id="PF07915">
    <property type="entry name" value="PRKCSH"/>
    <property type="match status" value="1"/>
</dbReference>
<feature type="non-terminal residue" evidence="5">
    <location>
        <position position="1"/>
    </location>
</feature>
<dbReference type="Gene3D" id="2.70.130.10">
    <property type="entry name" value="Mannose-6-phosphate receptor binding domain"/>
    <property type="match status" value="1"/>
</dbReference>
<dbReference type="InterPro" id="IPR012913">
    <property type="entry name" value="OS9-like_dom"/>
</dbReference>
<evidence type="ECO:0000313" key="6">
    <source>
        <dbReference type="Proteomes" id="UP000728032"/>
    </source>
</evidence>
<dbReference type="EMBL" id="CAJPVJ010042323">
    <property type="protein sequence ID" value="CAG2182099.1"/>
    <property type="molecule type" value="Genomic_DNA"/>
</dbReference>
<dbReference type="GO" id="GO:0030970">
    <property type="term" value="P:retrograde protein transport, ER to cytosol"/>
    <property type="evidence" value="ECO:0007669"/>
    <property type="project" value="TreeGrafter"/>
</dbReference>
<name>A0A7R9MRP7_9ACAR</name>
<dbReference type="InterPro" id="IPR009011">
    <property type="entry name" value="Man6P_isomerase_rcpt-bd_dom_sf"/>
</dbReference>
<keyword evidence="6" id="KW-1185">Reference proteome</keyword>
<reference evidence="5" key="1">
    <citation type="submission" date="2020-11" db="EMBL/GenBank/DDBJ databases">
        <authorList>
            <person name="Tran Van P."/>
        </authorList>
    </citation>
    <scope>NUCLEOTIDE SEQUENCE</scope>
</reference>
<dbReference type="OrthoDB" id="239053at2759"/>
<dbReference type="EMBL" id="OC957148">
    <property type="protein sequence ID" value="CAD7664962.1"/>
    <property type="molecule type" value="Genomic_DNA"/>
</dbReference>
<protein>
    <recommendedName>
        <fullName evidence="2">Endoplasmic reticulum lectin 1</fullName>
    </recommendedName>
    <alternativeName>
        <fullName evidence="3">ER lectin</fullName>
    </alternativeName>
</protein>
<evidence type="ECO:0000256" key="1">
    <source>
        <dbReference type="ARBA" id="ARBA00037585"/>
    </source>
</evidence>
<dbReference type="AlphaFoldDB" id="A0A7R9MRP7"/>
<evidence type="ECO:0000313" key="5">
    <source>
        <dbReference type="EMBL" id="CAD7664962.1"/>
    </source>
</evidence>
<dbReference type="PANTHER" id="PTHR15414">
    <property type="entry name" value="OS-9-RELATED"/>
    <property type="match status" value="1"/>
</dbReference>
<dbReference type="InterPro" id="IPR045149">
    <property type="entry name" value="OS-9-like"/>
</dbReference>
<dbReference type="GO" id="GO:0030968">
    <property type="term" value="P:endoplasmic reticulum unfolded protein response"/>
    <property type="evidence" value="ECO:0007669"/>
    <property type="project" value="InterPro"/>
</dbReference>
<organism evidence="5">
    <name type="scientific">Oppiella nova</name>
    <dbReference type="NCBI Taxonomy" id="334625"/>
    <lineage>
        <taxon>Eukaryota</taxon>
        <taxon>Metazoa</taxon>
        <taxon>Ecdysozoa</taxon>
        <taxon>Arthropoda</taxon>
        <taxon>Chelicerata</taxon>
        <taxon>Arachnida</taxon>
        <taxon>Acari</taxon>
        <taxon>Acariformes</taxon>
        <taxon>Sarcoptiformes</taxon>
        <taxon>Oribatida</taxon>
        <taxon>Brachypylina</taxon>
        <taxon>Oppioidea</taxon>
        <taxon>Oppiidae</taxon>
        <taxon>Oppiella</taxon>
    </lineage>
</organism>
<comment type="function">
    <text evidence="1">Probable lectin that binds selectively to improperly folded lumenal proteins. May function in endoplasmic reticulum quality control and endoplasmic reticulum-associated degradation (ERAD) of both non-glycosylated proteins and glycoproteins.</text>
</comment>
<evidence type="ECO:0000256" key="3">
    <source>
        <dbReference type="ARBA" id="ARBA00041661"/>
    </source>
</evidence>
<dbReference type="GO" id="GO:0005788">
    <property type="term" value="C:endoplasmic reticulum lumen"/>
    <property type="evidence" value="ECO:0007669"/>
    <property type="project" value="TreeGrafter"/>
</dbReference>
<evidence type="ECO:0000259" key="4">
    <source>
        <dbReference type="Pfam" id="PF07915"/>
    </source>
</evidence>
<proteinExistence type="predicted"/>
<gene>
    <name evidence="5" type="ORF">ONB1V03_LOCUS21520</name>
</gene>
<dbReference type="PANTHER" id="PTHR15414:SF0">
    <property type="entry name" value="ENDOPLASMIC RETICULUM LECTIN 1"/>
    <property type="match status" value="1"/>
</dbReference>
<accession>A0A7R9MRP7</accession>
<feature type="non-terminal residue" evidence="5">
    <location>
        <position position="172"/>
    </location>
</feature>
<sequence length="172" mass="20320">KIETSHQNENKFFDDSIYYKINWLGDRHETITDDIHQHITAFADKSNEPKDLVHDDHTLYITTASHEKYVCVLPQIDSPTTVDSSDKKTDSELSAYQLLKPLFAREVCSYRLEQYWTYEICHGRYIRQFHEDANQQKAKPGATQEYYLGKYELSRLQSSEQQFDAYLQRLAK</sequence>
<feature type="domain" description="Protein OS9-like" evidence="4">
    <location>
        <begin position="107"/>
        <end position="158"/>
    </location>
</feature>